<evidence type="ECO:0000313" key="1">
    <source>
        <dbReference type="EMBL" id="PMB70613.1"/>
    </source>
</evidence>
<organism evidence="1 2">
    <name type="scientific">Beauveria bassiana</name>
    <name type="common">White muscardine disease fungus</name>
    <name type="synonym">Tritirachium shiotae</name>
    <dbReference type="NCBI Taxonomy" id="176275"/>
    <lineage>
        <taxon>Eukaryota</taxon>
        <taxon>Fungi</taxon>
        <taxon>Dikarya</taxon>
        <taxon>Ascomycota</taxon>
        <taxon>Pezizomycotina</taxon>
        <taxon>Sordariomycetes</taxon>
        <taxon>Hypocreomycetidae</taxon>
        <taxon>Hypocreales</taxon>
        <taxon>Cordycipitaceae</taxon>
        <taxon>Beauveria</taxon>
    </lineage>
</organism>
<comment type="caution">
    <text evidence="1">The sequence shown here is derived from an EMBL/GenBank/DDBJ whole genome shotgun (WGS) entry which is preliminary data.</text>
</comment>
<protein>
    <submittedName>
        <fullName evidence="1">Uncharacterized protein</fullName>
    </submittedName>
</protein>
<reference evidence="1 2" key="1">
    <citation type="journal article" date="2016" name="Appl. Microbiol. Biotechnol.">
        <title>Characterization of T-DNA insertion mutants with decreased virulence in the entomopathogenic fungus Beauveria bassiana JEF-007.</title>
        <authorList>
            <person name="Kim S."/>
            <person name="Lee S.J."/>
            <person name="Nai Y.S."/>
            <person name="Yu J.S."/>
            <person name="Lee M.R."/>
            <person name="Yang Y.T."/>
            <person name="Kim J.S."/>
        </authorList>
    </citation>
    <scope>NUCLEOTIDE SEQUENCE [LARGE SCALE GENOMIC DNA]</scope>
    <source>
        <strain evidence="1 2">JEF-007</strain>
    </source>
</reference>
<dbReference type="EMBL" id="MRVG01000003">
    <property type="protein sequence ID" value="PMB70613.1"/>
    <property type="molecule type" value="Genomic_DNA"/>
</dbReference>
<sequence length="78" mass="8687">MCKPEYGQAETCKWVRRVRAIDGYHITQSIILLMDRAAICALPGVCKERRVGHACKKADAWPAAESAASAPPQRRSYQ</sequence>
<proteinExistence type="predicted"/>
<evidence type="ECO:0000313" key="2">
    <source>
        <dbReference type="Proteomes" id="UP000235728"/>
    </source>
</evidence>
<gene>
    <name evidence="1" type="ORF">BM221_003067</name>
</gene>
<name>A0A2N6NTL4_BEABA</name>
<accession>A0A2N6NTL4</accession>
<dbReference type="AlphaFoldDB" id="A0A2N6NTL4"/>
<dbReference type="Proteomes" id="UP000235728">
    <property type="component" value="Unassembled WGS sequence"/>
</dbReference>